<dbReference type="Proteomes" id="UP001551658">
    <property type="component" value="Unassembled WGS sequence"/>
</dbReference>
<accession>A0ABV3FJM7</accession>
<dbReference type="EMBL" id="JBFAIH010000040">
    <property type="protein sequence ID" value="MEV0367904.1"/>
    <property type="molecule type" value="Genomic_DNA"/>
</dbReference>
<dbReference type="PANTHER" id="PTHR42879">
    <property type="entry name" value="3-OXOACYL-(ACYL-CARRIER-PROTEIN) REDUCTASE"/>
    <property type="match status" value="1"/>
</dbReference>
<dbReference type="PROSITE" id="PS00061">
    <property type="entry name" value="ADH_SHORT"/>
    <property type="match status" value="1"/>
</dbReference>
<reference evidence="6 7" key="1">
    <citation type="submission" date="2024-06" db="EMBL/GenBank/DDBJ databases">
        <title>The Natural Products Discovery Center: Release of the First 8490 Sequenced Strains for Exploring Actinobacteria Biosynthetic Diversity.</title>
        <authorList>
            <person name="Kalkreuter E."/>
            <person name="Kautsar S.A."/>
            <person name="Yang D."/>
            <person name="Bader C.D."/>
            <person name="Teijaro C.N."/>
            <person name="Fluegel L."/>
            <person name="Davis C.M."/>
            <person name="Simpson J.R."/>
            <person name="Lauterbach L."/>
            <person name="Steele A.D."/>
            <person name="Gui C."/>
            <person name="Meng S."/>
            <person name="Li G."/>
            <person name="Viehrig K."/>
            <person name="Ye F."/>
            <person name="Su P."/>
            <person name="Kiefer A.F."/>
            <person name="Nichols A."/>
            <person name="Cepeda A.J."/>
            <person name="Yan W."/>
            <person name="Fan B."/>
            <person name="Jiang Y."/>
            <person name="Adhikari A."/>
            <person name="Zheng C.-J."/>
            <person name="Schuster L."/>
            <person name="Cowan T.M."/>
            <person name="Smanski M.J."/>
            <person name="Chevrette M.G."/>
            <person name="De Carvalho L.P.S."/>
            <person name="Shen B."/>
        </authorList>
    </citation>
    <scope>NUCLEOTIDE SEQUENCE [LARGE SCALE GENOMIC DNA]</scope>
    <source>
        <strain evidence="6 7">NPDC050671</strain>
    </source>
</reference>
<name>A0ABV3FJM7_9NOCA</name>
<dbReference type="NCBIfam" id="NF005559">
    <property type="entry name" value="PRK07231.1"/>
    <property type="match status" value="1"/>
</dbReference>
<keyword evidence="3" id="KW-0134">Cell wall</keyword>
<comment type="catalytic activity">
    <reaction evidence="5">
        <text>a (3R)-hydroxyacyl-[ACP] + NADP(+) = a 3-oxoacyl-[ACP] + NADPH + H(+)</text>
        <dbReference type="Rhea" id="RHEA:17397"/>
        <dbReference type="Rhea" id="RHEA-COMP:9916"/>
        <dbReference type="Rhea" id="RHEA-COMP:9945"/>
        <dbReference type="ChEBI" id="CHEBI:15378"/>
        <dbReference type="ChEBI" id="CHEBI:57783"/>
        <dbReference type="ChEBI" id="CHEBI:58349"/>
        <dbReference type="ChEBI" id="CHEBI:78776"/>
        <dbReference type="ChEBI" id="CHEBI:78827"/>
        <dbReference type="EC" id="1.1.1.100"/>
    </reaction>
    <physiologicalReaction direction="right-to-left" evidence="5">
        <dbReference type="Rhea" id="RHEA:17399"/>
    </physiologicalReaction>
</comment>
<dbReference type="NCBIfam" id="NF009466">
    <property type="entry name" value="PRK12826.1-2"/>
    <property type="match status" value="1"/>
</dbReference>
<proteinExistence type="inferred from homology"/>
<dbReference type="InterPro" id="IPR050259">
    <property type="entry name" value="SDR"/>
</dbReference>
<organism evidence="6 7">
    <name type="scientific">Nocardia fusca</name>
    <dbReference type="NCBI Taxonomy" id="941183"/>
    <lineage>
        <taxon>Bacteria</taxon>
        <taxon>Bacillati</taxon>
        <taxon>Actinomycetota</taxon>
        <taxon>Actinomycetes</taxon>
        <taxon>Mycobacteriales</taxon>
        <taxon>Nocardiaceae</taxon>
        <taxon>Nocardia</taxon>
    </lineage>
</organism>
<dbReference type="PRINTS" id="PR00081">
    <property type="entry name" value="GDHRDH"/>
</dbReference>
<comment type="caution">
    <text evidence="6">The sequence shown here is derived from an EMBL/GenBank/DDBJ whole genome shotgun (WGS) entry which is preliminary data.</text>
</comment>
<dbReference type="PANTHER" id="PTHR42879:SF2">
    <property type="entry name" value="3-OXOACYL-[ACYL-CARRIER-PROTEIN] REDUCTASE FABG"/>
    <property type="match status" value="1"/>
</dbReference>
<evidence type="ECO:0000256" key="2">
    <source>
        <dbReference type="ARBA" id="ARBA00006484"/>
    </source>
</evidence>
<sequence length="253" mass="26248">MNMQVSLEGKIALVTGSGQGIGAAIATQLAYSGAQVAVCDLHGDRADAVARELSEQGLRAHRFTCDVTSPEEVAALTQAVTTTLGPIDILVNNVGWAGDDPFVSLGVEQIRNLVDVNLMSAIFVCHEVGAGMVERGSGRIVNIASDAGRVGSGGQAVYAATKGGVIAFTKSLAREWAKRGITANCVSPGATDTPLWADDTSDRIKAMLLSTIPLKRVGRTEEIATAVTFLVSDQADYITGQVLSVSGGLTMVD</sequence>
<evidence type="ECO:0000256" key="5">
    <source>
        <dbReference type="ARBA" id="ARBA00047400"/>
    </source>
</evidence>
<evidence type="ECO:0000256" key="1">
    <source>
        <dbReference type="ARBA" id="ARBA00004191"/>
    </source>
</evidence>
<keyword evidence="3" id="KW-0964">Secreted</keyword>
<evidence type="ECO:0000313" key="7">
    <source>
        <dbReference type="Proteomes" id="UP001551658"/>
    </source>
</evidence>
<evidence type="ECO:0000256" key="4">
    <source>
        <dbReference type="ARBA" id="ARBA00040781"/>
    </source>
</evidence>
<dbReference type="Pfam" id="PF13561">
    <property type="entry name" value="adh_short_C2"/>
    <property type="match status" value="1"/>
</dbReference>
<evidence type="ECO:0000313" key="6">
    <source>
        <dbReference type="EMBL" id="MEV0367904.1"/>
    </source>
</evidence>
<protein>
    <recommendedName>
        <fullName evidence="4">3-oxoacyl-[acyl-carrier-protein] reductase MabA</fullName>
    </recommendedName>
</protein>
<dbReference type="PRINTS" id="PR00080">
    <property type="entry name" value="SDRFAMILY"/>
</dbReference>
<dbReference type="InterPro" id="IPR002347">
    <property type="entry name" value="SDR_fam"/>
</dbReference>
<dbReference type="InterPro" id="IPR036291">
    <property type="entry name" value="NAD(P)-bd_dom_sf"/>
</dbReference>
<keyword evidence="7" id="KW-1185">Reference proteome</keyword>
<dbReference type="SUPFAM" id="SSF51735">
    <property type="entry name" value="NAD(P)-binding Rossmann-fold domains"/>
    <property type="match status" value="1"/>
</dbReference>
<comment type="subcellular location">
    <subcellularLocation>
        <location evidence="1">Secreted</location>
        <location evidence="1">Cell wall</location>
    </subcellularLocation>
</comment>
<dbReference type="RefSeq" id="WP_357988142.1">
    <property type="nucleotide sequence ID" value="NZ_JBFAIH010000040.1"/>
</dbReference>
<gene>
    <name evidence="6" type="ORF">AB0H72_34995</name>
</gene>
<comment type="similarity">
    <text evidence="2">Belongs to the short-chain dehydrogenases/reductases (SDR) family.</text>
</comment>
<evidence type="ECO:0000256" key="3">
    <source>
        <dbReference type="ARBA" id="ARBA00022512"/>
    </source>
</evidence>
<dbReference type="Gene3D" id="3.40.50.720">
    <property type="entry name" value="NAD(P)-binding Rossmann-like Domain"/>
    <property type="match status" value="1"/>
</dbReference>
<dbReference type="InterPro" id="IPR020904">
    <property type="entry name" value="Sc_DH/Rdtase_CS"/>
</dbReference>